<dbReference type="InterPro" id="IPR036390">
    <property type="entry name" value="WH_DNA-bd_sf"/>
</dbReference>
<dbReference type="InterPro" id="IPR050950">
    <property type="entry name" value="HTH-type_LysR_regulators"/>
</dbReference>
<evidence type="ECO:0000259" key="5">
    <source>
        <dbReference type="PROSITE" id="PS50931"/>
    </source>
</evidence>
<evidence type="ECO:0000256" key="4">
    <source>
        <dbReference type="ARBA" id="ARBA00023163"/>
    </source>
</evidence>
<dbReference type="InterPro" id="IPR000847">
    <property type="entry name" value="LysR_HTH_N"/>
</dbReference>
<dbReference type="OrthoDB" id="9803735at2"/>
<dbReference type="GO" id="GO:0005829">
    <property type="term" value="C:cytosol"/>
    <property type="evidence" value="ECO:0007669"/>
    <property type="project" value="TreeGrafter"/>
</dbReference>
<gene>
    <name evidence="6" type="ORF">BHY08_04515</name>
</gene>
<dbReference type="Proteomes" id="UP000191200">
    <property type="component" value="Chromosome"/>
</dbReference>
<reference evidence="6 7" key="1">
    <citation type="submission" date="2016-09" db="EMBL/GenBank/DDBJ databases">
        <title>Vagococcus teuberi sp. nov., isolated from the Malian artisanal sour milk fene.</title>
        <authorList>
            <person name="Wullschleger S."/>
            <person name="Seifert C."/>
            <person name="Baumgartner S."/>
            <person name="Lacroix C."/>
            <person name="Bonfoh B."/>
            <person name="Stevens M.J."/>
            <person name="Meile L."/>
        </authorList>
    </citation>
    <scope>NUCLEOTIDE SEQUENCE [LARGE SCALE GENOMIC DNA]</scope>
    <source>
        <strain evidence="6 7">DSM 21459</strain>
    </source>
</reference>
<dbReference type="AlphaFoldDB" id="A0A1J0A5E5"/>
<evidence type="ECO:0000256" key="2">
    <source>
        <dbReference type="ARBA" id="ARBA00023015"/>
    </source>
</evidence>
<dbReference type="PRINTS" id="PR00039">
    <property type="entry name" value="HTHLYSR"/>
</dbReference>
<dbReference type="Gene3D" id="3.40.190.290">
    <property type="match status" value="1"/>
</dbReference>
<dbReference type="GO" id="GO:0003700">
    <property type="term" value="F:DNA-binding transcription factor activity"/>
    <property type="evidence" value="ECO:0007669"/>
    <property type="project" value="InterPro"/>
</dbReference>
<keyword evidence="3" id="KW-0238">DNA-binding</keyword>
<dbReference type="InterPro" id="IPR036388">
    <property type="entry name" value="WH-like_DNA-bd_sf"/>
</dbReference>
<evidence type="ECO:0000313" key="6">
    <source>
        <dbReference type="EMBL" id="APB31155.1"/>
    </source>
</evidence>
<dbReference type="InterPro" id="IPR005119">
    <property type="entry name" value="LysR_subst-bd"/>
</dbReference>
<dbReference type="PANTHER" id="PTHR30419">
    <property type="entry name" value="HTH-TYPE TRANSCRIPTIONAL REGULATOR YBHD"/>
    <property type="match status" value="1"/>
</dbReference>
<protein>
    <submittedName>
        <fullName evidence="6">LysR family transcriptional regulator</fullName>
    </submittedName>
</protein>
<evidence type="ECO:0000256" key="1">
    <source>
        <dbReference type="ARBA" id="ARBA00009437"/>
    </source>
</evidence>
<keyword evidence="7" id="KW-1185">Reference proteome</keyword>
<dbReference type="FunFam" id="1.10.10.10:FF:000001">
    <property type="entry name" value="LysR family transcriptional regulator"/>
    <property type="match status" value="1"/>
</dbReference>
<dbReference type="RefSeq" id="WP_071456740.1">
    <property type="nucleotide sequence ID" value="NZ_CP017267.1"/>
</dbReference>
<dbReference type="EMBL" id="CP017267">
    <property type="protein sequence ID" value="APB31155.1"/>
    <property type="molecule type" value="Genomic_DNA"/>
</dbReference>
<comment type="similarity">
    <text evidence="1">Belongs to the LysR transcriptional regulatory family.</text>
</comment>
<feature type="domain" description="HTH lysR-type" evidence="5">
    <location>
        <begin position="1"/>
        <end position="58"/>
    </location>
</feature>
<accession>A0A1J0A5E5</accession>
<dbReference type="SUPFAM" id="SSF53850">
    <property type="entry name" value="Periplasmic binding protein-like II"/>
    <property type="match status" value="1"/>
</dbReference>
<dbReference type="SUPFAM" id="SSF46785">
    <property type="entry name" value="Winged helix' DNA-binding domain"/>
    <property type="match status" value="1"/>
</dbReference>
<dbReference type="Pfam" id="PF00126">
    <property type="entry name" value="HTH_1"/>
    <property type="match status" value="1"/>
</dbReference>
<dbReference type="GO" id="GO:0003677">
    <property type="term" value="F:DNA binding"/>
    <property type="evidence" value="ECO:0007669"/>
    <property type="project" value="UniProtKB-KW"/>
</dbReference>
<keyword evidence="2" id="KW-0805">Transcription regulation</keyword>
<keyword evidence="4" id="KW-0804">Transcription</keyword>
<sequence length="296" mass="34295">MNIQQLKYFIEITQTRNLSSAARNLFVTQPTLSLSIKKLESELNTSLFVHTDEPFQLTTSGAYLYEKGVDIVEQFDQLIEDLHQMNDRTEKKRIKIGLTTLFSVQFMKEISIFLQTHPYIDLNIIQDGSPELQTKLKNKEIDIGLISFPNNHPEQINIEPLETTTKGYNVYVVVPENNPLSKKHELTFNDLKGQRFSSLSTKYMIGRLLLERSRFFGYEPNIILQNDDLQVLIHSLQKNDSICLLPIEYEIVGKSDNVKWIPLKDRYAHFPIGIALRKDFNITSDIEDFIQAIKQN</sequence>
<dbReference type="PANTHER" id="PTHR30419:SF8">
    <property type="entry name" value="NITROGEN ASSIMILATION TRANSCRIPTIONAL ACTIVATOR-RELATED"/>
    <property type="match status" value="1"/>
</dbReference>
<dbReference type="KEGG" id="vte:BHY08_04515"/>
<dbReference type="Pfam" id="PF03466">
    <property type="entry name" value="LysR_substrate"/>
    <property type="match status" value="1"/>
</dbReference>
<dbReference type="Gene3D" id="1.10.10.10">
    <property type="entry name" value="Winged helix-like DNA-binding domain superfamily/Winged helix DNA-binding domain"/>
    <property type="match status" value="1"/>
</dbReference>
<proteinExistence type="inferred from homology"/>
<dbReference type="PROSITE" id="PS50931">
    <property type="entry name" value="HTH_LYSR"/>
    <property type="match status" value="1"/>
</dbReference>
<evidence type="ECO:0000313" key="7">
    <source>
        <dbReference type="Proteomes" id="UP000191200"/>
    </source>
</evidence>
<evidence type="ECO:0000256" key="3">
    <source>
        <dbReference type="ARBA" id="ARBA00023125"/>
    </source>
</evidence>
<organism evidence="6 7">
    <name type="scientific">Vagococcus teuberi</name>
    <dbReference type="NCBI Taxonomy" id="519472"/>
    <lineage>
        <taxon>Bacteria</taxon>
        <taxon>Bacillati</taxon>
        <taxon>Bacillota</taxon>
        <taxon>Bacilli</taxon>
        <taxon>Lactobacillales</taxon>
        <taxon>Enterococcaceae</taxon>
        <taxon>Vagococcus</taxon>
    </lineage>
</organism>
<name>A0A1J0A5E5_9ENTE</name>
<dbReference type="CDD" id="cd05466">
    <property type="entry name" value="PBP2_LTTR_substrate"/>
    <property type="match status" value="1"/>
</dbReference>